<dbReference type="PANTHER" id="PTHR46522">
    <property type="entry name" value="CYTIDINE MONOPHOSPHATE-N-ACETYLNEURAMINIC ACID HYDROXYLASE"/>
    <property type="match status" value="1"/>
</dbReference>
<dbReference type="InterPro" id="IPR038062">
    <property type="entry name" value="ScdA-like_N_sf"/>
</dbReference>
<dbReference type="CDD" id="cd03467">
    <property type="entry name" value="Rieske"/>
    <property type="match status" value="1"/>
</dbReference>
<dbReference type="AlphaFoldDB" id="A0A1I0PEZ1"/>
<dbReference type="SUPFAM" id="SSF56281">
    <property type="entry name" value="Metallo-hydrolase/oxidoreductase"/>
    <property type="match status" value="1"/>
</dbReference>
<dbReference type="GO" id="GO:0051537">
    <property type="term" value="F:2 iron, 2 sulfur cluster binding"/>
    <property type="evidence" value="ECO:0007669"/>
    <property type="project" value="UniProtKB-KW"/>
</dbReference>
<dbReference type="InterPro" id="IPR027033">
    <property type="entry name" value="Cnh"/>
</dbReference>
<comment type="similarity">
    <text evidence="3">Belongs to the CMP-Neu5Ac hydroxylase family.</text>
</comment>
<evidence type="ECO:0000313" key="16">
    <source>
        <dbReference type="Proteomes" id="UP000198518"/>
    </source>
</evidence>
<keyword evidence="7" id="KW-0479">Metal-binding</keyword>
<keyword evidence="16" id="KW-1185">Reference proteome</keyword>
<evidence type="ECO:0000256" key="2">
    <source>
        <dbReference type="ARBA" id="ARBA00005141"/>
    </source>
</evidence>
<evidence type="ECO:0000259" key="14">
    <source>
        <dbReference type="PROSITE" id="PS51296"/>
    </source>
</evidence>
<dbReference type="InterPro" id="IPR036922">
    <property type="entry name" value="Rieske_2Fe-2S_sf"/>
</dbReference>
<sequence length="626" mass="70022">MGIRIGDENLLEELPRRVYLDEKPFILSQTPDGTPVVFEAICPHQGGTVDVKSESCLRCPDHGWEFDSESGESTTVPGESLEQYPVTTDAGTLYADIPHIDPTTEFTVDDHEGAAPTVSLLSHATLRIDYDGFTLLTDPWLDGPAFLGGWAQYPQPTCDIDEVAAETDAIWITHEHSDHLNKRTLSHFPDNTPIYVPELNYRRLSSRLRELGFENTYSLPTGEAYPLAEGIEAACFESQSTWNDSILAVNCGGFRILNFNDAGLNWDVKDAIPSVDLVATSFAFGASGYPLTWNHLSGEEKYEIMDDRNAGALKHCQQVVEMYDPEYLLPFAKFFGLLQPEFDEYRSMIRQNEPSDVVEHLSDSPVEVLDLLPGESWDGNSGMPSRRNDHDKLYDDDVKEAKIQSLYKSHTPIVDEEFDLSHEELSTYFEALGGSSLATEVGNHALSLTLRADERDLHSLIRFQNGSITYTPMEEPSGFASADADTHVRMAVDGELVQHVIRNDLSWDEIHIGYWADFERQPDEYNLSFWRLLHAPWEARDDTMNLAAGYDIETDLSGFAMADLLEQHSVEDLLSEYGLHCAGCPASLGEDIVEAARIHGLNRQQAESLVESVEKVVQNEESAQMS</sequence>
<evidence type="ECO:0000256" key="10">
    <source>
        <dbReference type="ARBA" id="ARBA00029883"/>
    </source>
</evidence>
<gene>
    <name evidence="15" type="ORF">SAMN04487945_1637</name>
</gene>
<dbReference type="GO" id="GO:0046872">
    <property type="term" value="F:metal ion binding"/>
    <property type="evidence" value="ECO:0007669"/>
    <property type="project" value="UniProtKB-KW"/>
</dbReference>
<accession>A0A1I0PEZ1</accession>
<dbReference type="InterPro" id="IPR017941">
    <property type="entry name" value="Rieske_2Fe-2S"/>
</dbReference>
<evidence type="ECO:0000256" key="6">
    <source>
        <dbReference type="ARBA" id="ARBA00022714"/>
    </source>
</evidence>
<dbReference type="RefSeq" id="WP_089668836.1">
    <property type="nucleotide sequence ID" value="NZ_FOJA01000001.1"/>
</dbReference>
<comment type="function">
    <text evidence="1">Sialic acids are components of carbohydrate chains of glycoconjugates and are involved in cell-cell recognition and cell-pathogen interactions. Catalyzes the conversion of CMP-N-acetylneuraminic acid (CMP-Neu5Ac) into its hydroxylated derivative CMP-N-glycolylneuraminic acid (CMP-Neu5Gc), a sialic acid abundantly expressed at the surface of many cells.</text>
</comment>
<dbReference type="EC" id="1.14.18.2" evidence="4"/>
<reference evidence="15 16" key="1">
    <citation type="submission" date="2016-10" db="EMBL/GenBank/DDBJ databases">
        <authorList>
            <person name="de Groot N.N."/>
        </authorList>
    </citation>
    <scope>NUCLEOTIDE SEQUENCE [LARGE SCALE GENOMIC DNA]</scope>
    <source>
        <strain evidence="15 16">CGMCC 1.5337</strain>
    </source>
</reference>
<dbReference type="Gene3D" id="3.60.15.10">
    <property type="entry name" value="Ribonuclease Z/Hydroxyacylglutathione hydrolase-like"/>
    <property type="match status" value="1"/>
</dbReference>
<dbReference type="GO" id="GO:0046381">
    <property type="term" value="P:CMP-N-acetylneuraminate metabolic process"/>
    <property type="evidence" value="ECO:0007669"/>
    <property type="project" value="TreeGrafter"/>
</dbReference>
<proteinExistence type="inferred from homology"/>
<feature type="domain" description="Rieske" evidence="14">
    <location>
        <begin position="2"/>
        <end position="95"/>
    </location>
</feature>
<evidence type="ECO:0000256" key="8">
    <source>
        <dbReference type="ARBA" id="ARBA00023004"/>
    </source>
</evidence>
<dbReference type="Proteomes" id="UP000198518">
    <property type="component" value="Unassembled WGS sequence"/>
</dbReference>
<dbReference type="PROSITE" id="PS51296">
    <property type="entry name" value="RIESKE"/>
    <property type="match status" value="1"/>
</dbReference>
<keyword evidence="6" id="KW-0001">2Fe-2S</keyword>
<dbReference type="Gene3D" id="1.10.3910.10">
    <property type="entry name" value="SP0561-like"/>
    <property type="match status" value="1"/>
</dbReference>
<comment type="pathway">
    <text evidence="2">Amino-sugar metabolism; N-acetylneuraminate metabolism.</text>
</comment>
<protein>
    <recommendedName>
        <fullName evidence="5">Cytidine monophosphate-N-acetylneuraminic acid hydroxylase</fullName>
        <ecNumber evidence="4">1.14.18.2</ecNumber>
    </recommendedName>
    <alternativeName>
        <fullName evidence="12">CMP-N-acetylneuraminate monooxygenase</fullName>
    </alternativeName>
    <alternativeName>
        <fullName evidence="11">CMP-Neu5Ac hydroxylase</fullName>
    </alternativeName>
    <alternativeName>
        <fullName evidence="10">CMP-NeuAc hydroxylase</fullName>
    </alternativeName>
</protein>
<evidence type="ECO:0000256" key="11">
    <source>
        <dbReference type="ARBA" id="ARBA00030460"/>
    </source>
</evidence>
<dbReference type="OrthoDB" id="6837at2157"/>
<keyword evidence="9" id="KW-0411">Iron-sulfur</keyword>
<dbReference type="PANTHER" id="PTHR46522:SF1">
    <property type="entry name" value="INACTIVE CYTIDINE MONOPHOSPHATE-N-ACETYLNEURAMINIC ACID HYDROXYLASE"/>
    <property type="match status" value="1"/>
</dbReference>
<evidence type="ECO:0000256" key="1">
    <source>
        <dbReference type="ARBA" id="ARBA00003414"/>
    </source>
</evidence>
<evidence type="ECO:0000256" key="4">
    <source>
        <dbReference type="ARBA" id="ARBA00011904"/>
    </source>
</evidence>
<evidence type="ECO:0000313" key="15">
    <source>
        <dbReference type="EMBL" id="SEW12900.1"/>
    </source>
</evidence>
<dbReference type="Pfam" id="PF12706">
    <property type="entry name" value="Lactamase_B_2"/>
    <property type="match status" value="1"/>
</dbReference>
<dbReference type="GO" id="GO:0005737">
    <property type="term" value="C:cytoplasm"/>
    <property type="evidence" value="ECO:0007669"/>
    <property type="project" value="TreeGrafter"/>
</dbReference>
<dbReference type="UniPathway" id="UPA00628"/>
<evidence type="ECO:0000256" key="12">
    <source>
        <dbReference type="ARBA" id="ARBA00033362"/>
    </source>
</evidence>
<evidence type="ECO:0000256" key="13">
    <source>
        <dbReference type="ARBA" id="ARBA00048491"/>
    </source>
</evidence>
<keyword evidence="15" id="KW-0503">Monooxygenase</keyword>
<dbReference type="InterPro" id="IPR001279">
    <property type="entry name" value="Metallo-B-lactamas"/>
</dbReference>
<evidence type="ECO:0000256" key="3">
    <source>
        <dbReference type="ARBA" id="ARBA00010303"/>
    </source>
</evidence>
<keyword evidence="15" id="KW-0560">Oxidoreductase</keyword>
<dbReference type="GO" id="GO:0030338">
    <property type="term" value="F:CMP-N-acetylneuraminate monooxygenase activity"/>
    <property type="evidence" value="ECO:0007669"/>
    <property type="project" value="UniProtKB-EC"/>
</dbReference>
<keyword evidence="8" id="KW-0408">Iron</keyword>
<name>A0A1I0PEZ1_9EURY</name>
<dbReference type="Gene3D" id="2.102.10.10">
    <property type="entry name" value="Rieske [2Fe-2S] iron-sulphur domain"/>
    <property type="match status" value="1"/>
</dbReference>
<dbReference type="EMBL" id="FOJA01000001">
    <property type="protein sequence ID" value="SEW12900.1"/>
    <property type="molecule type" value="Genomic_DNA"/>
</dbReference>
<evidence type="ECO:0000256" key="7">
    <source>
        <dbReference type="ARBA" id="ARBA00022723"/>
    </source>
</evidence>
<dbReference type="STRING" id="355548.SAMN04487945_1637"/>
<evidence type="ECO:0000256" key="9">
    <source>
        <dbReference type="ARBA" id="ARBA00023014"/>
    </source>
</evidence>
<dbReference type="GO" id="GO:0006054">
    <property type="term" value="P:N-acetylneuraminate metabolic process"/>
    <property type="evidence" value="ECO:0007669"/>
    <property type="project" value="UniProtKB-UniPathway"/>
</dbReference>
<dbReference type="InterPro" id="IPR036866">
    <property type="entry name" value="RibonucZ/Hydroxyglut_hydro"/>
</dbReference>
<dbReference type="SUPFAM" id="SSF50022">
    <property type="entry name" value="ISP domain"/>
    <property type="match status" value="1"/>
</dbReference>
<comment type="catalytic activity">
    <reaction evidence="13">
        <text>CMP-N-acetyl-beta-neuraminate + 2 Fe(II)-[cytochrome b5] + O2 + 2 H(+) = CMP-N-glycoloyl-beta-neuraminate + 2 Fe(III)-[cytochrome b5] + H2O</text>
        <dbReference type="Rhea" id="RHEA:16145"/>
        <dbReference type="Rhea" id="RHEA-COMP:10438"/>
        <dbReference type="Rhea" id="RHEA-COMP:10439"/>
        <dbReference type="ChEBI" id="CHEBI:15377"/>
        <dbReference type="ChEBI" id="CHEBI:15378"/>
        <dbReference type="ChEBI" id="CHEBI:15379"/>
        <dbReference type="ChEBI" id="CHEBI:29033"/>
        <dbReference type="ChEBI" id="CHEBI:29034"/>
        <dbReference type="ChEBI" id="CHEBI:57812"/>
        <dbReference type="ChEBI" id="CHEBI:58376"/>
        <dbReference type="EC" id="1.14.18.2"/>
    </reaction>
</comment>
<evidence type="ECO:0000256" key="5">
    <source>
        <dbReference type="ARBA" id="ARBA00015403"/>
    </source>
</evidence>
<organism evidence="15 16">
    <name type="scientific">Halobacterium jilantaiense</name>
    <dbReference type="NCBI Taxonomy" id="355548"/>
    <lineage>
        <taxon>Archaea</taxon>
        <taxon>Methanobacteriati</taxon>
        <taxon>Methanobacteriota</taxon>
        <taxon>Stenosarchaea group</taxon>
        <taxon>Halobacteria</taxon>
        <taxon>Halobacteriales</taxon>
        <taxon>Halobacteriaceae</taxon>
        <taxon>Halobacterium</taxon>
    </lineage>
</organism>
<dbReference type="Pfam" id="PF00355">
    <property type="entry name" value="Rieske"/>
    <property type="match status" value="1"/>
</dbReference>